<dbReference type="NCBIfam" id="TIGR04390">
    <property type="entry name" value="OMP_YaiO_dom"/>
    <property type="match status" value="1"/>
</dbReference>
<dbReference type="Gene3D" id="1.25.40.10">
    <property type="entry name" value="Tetratricopeptide repeat domain"/>
    <property type="match status" value="1"/>
</dbReference>
<keyword evidence="3" id="KW-1185">Reference proteome</keyword>
<dbReference type="InterPro" id="IPR030887">
    <property type="entry name" value="Beta-barrel_YaiO"/>
</dbReference>
<dbReference type="AlphaFoldDB" id="A0A7G9QQB6"/>
<dbReference type="Pfam" id="PF14559">
    <property type="entry name" value="TPR_19"/>
    <property type="match status" value="1"/>
</dbReference>
<gene>
    <name evidence="2" type="primary">yaiO</name>
    <name evidence="2" type="ORF">H9L17_09940</name>
</gene>
<sequence>MSMSLLFPSMLQAALLTGGAGAMQTTEPPAAQDAAPAAEGYEAKLLRARDLATSGDPARRERALALYGEMLSDSPGNSDVLLARGRTYAWMGRHAEAEADLRAVTASKPGHADAWSALGDLYLWSDRPLLAVEAYGRWATLAPDAPEPLIARGRAHRAAGQLDAARADFAAAGQRGADAAQVADLVDSATPRLAVPDAMRDDGYAWSLRAGIDRTSFSGGRAGWTDSGLTLRRRFERGSLGLEALNADHFGRSDRAWALDGYVSLWARAYANVRYQQGPTSGVLPRQSWRTELFQGVGSGWELSASIDRLRFSSDTEFYGVGVGRYVGDWYLRYKLQHVPGVSSGSWSHRLVVRNYYNGNADDYVEVSGSTGRSSDLDRSGALVRNSDASLGVSWTRYFRPDWGFKLGVGYSDDADGFDERQLSLALYRRW</sequence>
<proteinExistence type="predicted"/>
<name>A0A7G9QQB6_9GAMM</name>
<evidence type="ECO:0000313" key="3">
    <source>
        <dbReference type="Proteomes" id="UP000515977"/>
    </source>
</evidence>
<dbReference type="Proteomes" id="UP000515977">
    <property type="component" value="Chromosome"/>
</dbReference>
<dbReference type="InterPro" id="IPR011990">
    <property type="entry name" value="TPR-like_helical_dom_sf"/>
</dbReference>
<protein>
    <submittedName>
        <fullName evidence="2">YaiO family outer membrane beta-barrel protein</fullName>
    </submittedName>
</protein>
<organism evidence="2 3">
    <name type="scientific">Thermomonas brevis</name>
    <dbReference type="NCBI Taxonomy" id="215691"/>
    <lineage>
        <taxon>Bacteria</taxon>
        <taxon>Pseudomonadati</taxon>
        <taxon>Pseudomonadota</taxon>
        <taxon>Gammaproteobacteria</taxon>
        <taxon>Lysobacterales</taxon>
        <taxon>Lysobacteraceae</taxon>
        <taxon>Thermomonas</taxon>
    </lineage>
</organism>
<dbReference type="RefSeq" id="WP_187569309.1">
    <property type="nucleotide sequence ID" value="NZ_CP060711.1"/>
</dbReference>
<dbReference type="Pfam" id="PF19413">
    <property type="entry name" value="YaiO"/>
    <property type="match status" value="1"/>
</dbReference>
<evidence type="ECO:0000313" key="2">
    <source>
        <dbReference type="EMBL" id="QNN45541.1"/>
    </source>
</evidence>
<dbReference type="SUPFAM" id="SSF48452">
    <property type="entry name" value="TPR-like"/>
    <property type="match status" value="1"/>
</dbReference>
<evidence type="ECO:0000259" key="1">
    <source>
        <dbReference type="Pfam" id="PF19413"/>
    </source>
</evidence>
<dbReference type="InterPro" id="IPR019734">
    <property type="entry name" value="TPR_rpt"/>
</dbReference>
<feature type="domain" description="YaiO beta-barrel" evidence="1">
    <location>
        <begin position="209"/>
        <end position="376"/>
    </location>
</feature>
<reference evidence="2 3" key="1">
    <citation type="submission" date="2020-08" db="EMBL/GenBank/DDBJ databases">
        <title>Genome sequence of Thermomonas brevis KACC 16975T.</title>
        <authorList>
            <person name="Hyun D.-W."/>
            <person name="Bae J.-W."/>
        </authorList>
    </citation>
    <scope>NUCLEOTIDE SEQUENCE [LARGE SCALE GENOMIC DNA]</scope>
    <source>
        <strain evidence="2 3">KACC 16975</strain>
    </source>
</reference>
<dbReference type="KEGG" id="tbv:H9L17_09940"/>
<accession>A0A7G9QQB6</accession>
<dbReference type="EMBL" id="CP060711">
    <property type="protein sequence ID" value="QNN45541.1"/>
    <property type="molecule type" value="Genomic_DNA"/>
</dbReference>
<dbReference type="SMART" id="SM00028">
    <property type="entry name" value="TPR"/>
    <property type="match status" value="3"/>
</dbReference>